<evidence type="ECO:0000313" key="3">
    <source>
        <dbReference type="EMBL" id="SPD12728.1"/>
    </source>
</evidence>
<organism evidence="3">
    <name type="scientific">Fagus sylvatica</name>
    <name type="common">Beechnut</name>
    <dbReference type="NCBI Taxonomy" id="28930"/>
    <lineage>
        <taxon>Eukaryota</taxon>
        <taxon>Viridiplantae</taxon>
        <taxon>Streptophyta</taxon>
        <taxon>Embryophyta</taxon>
        <taxon>Tracheophyta</taxon>
        <taxon>Spermatophyta</taxon>
        <taxon>Magnoliopsida</taxon>
        <taxon>eudicotyledons</taxon>
        <taxon>Gunneridae</taxon>
        <taxon>Pentapetalae</taxon>
        <taxon>rosids</taxon>
        <taxon>fabids</taxon>
        <taxon>Fagales</taxon>
        <taxon>Fagaceae</taxon>
        <taxon>Fagus</taxon>
    </lineage>
</organism>
<reference evidence="3" key="1">
    <citation type="submission" date="2018-02" db="EMBL/GenBank/DDBJ databases">
        <authorList>
            <person name="Cohen D.B."/>
            <person name="Kent A.D."/>
        </authorList>
    </citation>
    <scope>NUCLEOTIDE SEQUENCE</scope>
</reference>
<evidence type="ECO:0008006" key="4">
    <source>
        <dbReference type="Google" id="ProtNLM"/>
    </source>
</evidence>
<keyword evidence="1" id="KW-0812">Transmembrane</keyword>
<evidence type="ECO:0000313" key="2">
    <source>
        <dbReference type="EMBL" id="SPD11975.1"/>
    </source>
</evidence>
<feature type="transmembrane region" description="Helical" evidence="1">
    <location>
        <begin position="28"/>
        <end position="52"/>
    </location>
</feature>
<protein>
    <recommendedName>
        <fullName evidence="4">Transmembrane protein</fullName>
    </recommendedName>
</protein>
<gene>
    <name evidence="2" type="ORF">FSB_LOCUS39857</name>
    <name evidence="3" type="ORF">FSB_LOCUS40610</name>
</gene>
<dbReference type="EMBL" id="OIVN01003659">
    <property type="protein sequence ID" value="SPD12728.1"/>
    <property type="molecule type" value="Genomic_DNA"/>
</dbReference>
<dbReference type="AlphaFoldDB" id="A0A2N9HLA0"/>
<accession>A0A2N9HLA0</accession>
<proteinExistence type="predicted"/>
<sequence>MYQWVRGIAGVDGCGFAVNVLWVLLVQWLAMGGLDGCGVGYGGFLLGVWLTVGRGGLRWVYGVVCGGSGWFLIHPVVFGGGL</sequence>
<evidence type="ECO:0000256" key="1">
    <source>
        <dbReference type="SAM" id="Phobius"/>
    </source>
</evidence>
<feature type="transmembrane region" description="Helical" evidence="1">
    <location>
        <begin position="59"/>
        <end position="78"/>
    </location>
</feature>
<keyword evidence="1" id="KW-0472">Membrane</keyword>
<dbReference type="EMBL" id="OIVN01003543">
    <property type="protein sequence ID" value="SPD11975.1"/>
    <property type="molecule type" value="Genomic_DNA"/>
</dbReference>
<keyword evidence="1" id="KW-1133">Transmembrane helix</keyword>
<name>A0A2N9HLA0_FAGSY</name>